<proteinExistence type="predicted"/>
<organism evidence="1 2">
    <name type="scientific">Halosquirtibacter laminarini</name>
    <dbReference type="NCBI Taxonomy" id="3374600"/>
    <lineage>
        <taxon>Bacteria</taxon>
        <taxon>Pseudomonadati</taxon>
        <taxon>Bacteroidota</taxon>
        <taxon>Bacteroidia</taxon>
        <taxon>Marinilabiliales</taxon>
        <taxon>Prolixibacteraceae</taxon>
        <taxon>Halosquirtibacter</taxon>
    </lineage>
</organism>
<dbReference type="Proteomes" id="UP000826212">
    <property type="component" value="Chromosome"/>
</dbReference>
<reference evidence="1" key="1">
    <citation type="submission" date="2021-08" db="EMBL/GenBank/DDBJ databases">
        <title>Novel anaerobic bacterium isolated from sea squirt in East Sea, Republic of Korea.</title>
        <authorList>
            <person name="Nguyen T.H."/>
            <person name="Li Z."/>
            <person name="Lee Y.-J."/>
            <person name="Ko J."/>
            <person name="Kim S.-G."/>
        </authorList>
    </citation>
    <scope>NUCLEOTIDE SEQUENCE</scope>
    <source>
        <strain evidence="1">KCTC 25031</strain>
    </source>
</reference>
<dbReference type="EMBL" id="CP081303">
    <property type="protein sequence ID" value="QZE13327.1"/>
    <property type="molecule type" value="Genomic_DNA"/>
</dbReference>
<accession>A0AC61NCR7</accession>
<keyword evidence="2" id="KW-1185">Reference proteome</keyword>
<name>A0AC61NCR7_9BACT</name>
<sequence length="313" mass="36275">MVTITQLEYIIAVDNYRHFASAAEKCFVTQPTLSMQIKKLEEYLGVTIFDRTKQPIMPTDLGAKIIDQARNIIAETHKIDEIIKTDKNDISGDLKIGIIPTLSPYLLPLFIGSFTKEYPEVNITIEELYTYEIEKKLKKDELDIGILVTPLKDDEIEERALFYEEMMIYSNKENSFKQDDEIHLNDLNTPDLWLLNDGHCFRNQVINLCKLQQGRQDNHKFKFDGGSLETIIKIVDREGGFTLIPELAGLDLIKSHSDQVLCFSDYTPLREVAVVYTRHYTKRKIIDLIAKKITDSIPKRMRNKDRGTIVEWR</sequence>
<evidence type="ECO:0000313" key="2">
    <source>
        <dbReference type="Proteomes" id="UP000826212"/>
    </source>
</evidence>
<gene>
    <name evidence="1" type="ORF">K4L44_12115</name>
</gene>
<protein>
    <submittedName>
        <fullName evidence="1">Hydrogen peroxide-inducible genes activator</fullName>
    </submittedName>
</protein>
<evidence type="ECO:0000313" key="1">
    <source>
        <dbReference type="EMBL" id="QZE13327.1"/>
    </source>
</evidence>